<organism evidence="1 2">
    <name type="scientific">Erwinia phage Derbicus</name>
    <dbReference type="NCBI Taxonomy" id="2530027"/>
    <lineage>
        <taxon>Viruses</taxon>
        <taxon>Duplodnaviria</taxon>
        <taxon>Heunggongvirae</taxon>
        <taxon>Uroviricota</taxon>
        <taxon>Caudoviricetes</taxon>
        <taxon>Chimalliviridae</taxon>
        <taxon>Derbicusvirus</taxon>
        <taxon>Derbicusvirus derbicus</taxon>
    </lineage>
</organism>
<accession>A0A482IL31</accession>
<name>A0A482IL31_9CAUD</name>
<keyword evidence="2" id="KW-1185">Reference proteome</keyword>
<sequence length="187" mass="21019">MSVWRRSMDYSKAVRVIDDYMDKLQKHPIMVHDDEVIHNVLAAAAVVLPRFKLMCVETVQRVLYDDFKQLGYTFNAFYNETIAFVLDGKRRQSGTGSYASIIQAYLNDITSTVHADDFGSLGAAILNSTFGRSGTVRSMGPMDRSIEPDTRALSYADHELLAQWITRVNGLSDMVTSLSVFLKIARP</sequence>
<dbReference type="EMBL" id="MK514282">
    <property type="protein sequence ID" value="QBP07480.1"/>
    <property type="molecule type" value="Genomic_DNA"/>
</dbReference>
<evidence type="ECO:0000313" key="2">
    <source>
        <dbReference type="Proteomes" id="UP000295398"/>
    </source>
</evidence>
<dbReference type="Proteomes" id="UP000295398">
    <property type="component" value="Segment"/>
</dbReference>
<proteinExistence type="predicted"/>
<evidence type="ECO:0000313" key="1">
    <source>
        <dbReference type="EMBL" id="QBP07480.1"/>
    </source>
</evidence>
<reference evidence="1 2" key="1">
    <citation type="submission" date="2019-02" db="EMBL/GenBank/DDBJ databases">
        <authorList>
            <person name="Webb C.J."/>
            <person name="Sharma R."/>
            <person name="Berg J.A."/>
            <person name="Payne A.M."/>
            <person name="Fajardo C.P."/>
            <person name="Breakwell D.P."/>
            <person name="Hope S."/>
            <person name="Grose J.H."/>
        </authorList>
    </citation>
    <scope>NUCLEOTIDE SEQUENCE [LARGE SCALE GENOMIC DNA]</scope>
</reference>
<gene>
    <name evidence="1" type="ORF">DERBICUS_54</name>
</gene>
<protein>
    <submittedName>
        <fullName evidence="1">Uncharacterized protein</fullName>
    </submittedName>
</protein>